<dbReference type="Proteomes" id="UP001362999">
    <property type="component" value="Unassembled WGS sequence"/>
</dbReference>
<feature type="compositionally biased region" description="Basic and acidic residues" evidence="1">
    <location>
        <begin position="33"/>
        <end position="44"/>
    </location>
</feature>
<feature type="region of interest" description="Disordered" evidence="1">
    <location>
        <begin position="33"/>
        <end position="53"/>
    </location>
</feature>
<protein>
    <submittedName>
        <fullName evidence="2">Uncharacterized protein</fullName>
    </submittedName>
</protein>
<feature type="region of interest" description="Disordered" evidence="1">
    <location>
        <begin position="96"/>
        <end position="117"/>
    </location>
</feature>
<accession>A0AAV9ZEK5</accession>
<proteinExistence type="predicted"/>
<feature type="compositionally biased region" description="Basic and acidic residues" evidence="1">
    <location>
        <begin position="108"/>
        <end position="117"/>
    </location>
</feature>
<gene>
    <name evidence="2" type="ORF">R3P38DRAFT_2809550</name>
</gene>
<sequence>MVVEGRGEAATNRPSRKYGKALIATPSARLTAAKEEGSSHDRVCGQRRAGGGERSPTRIILVLRVSMWTSHAREYDIPHDGRGGMLRGEIQKLWRDPWAEDGGPGQKGTERKGQDRMRTSRVRLLLLKRKPPVFGCRAGGKRRGRAKAVICMTAVNVEEADESLADCRWKSLFSSFRRKSESGGRHYASYCAEADVPRRYPGVDSEEMTGDVPIFPEGGDIGKKNLERSEEVYVRWRYTSVLRGAVESEHRPPSTTFRRRRAVRKECHRGGNVERDKGGEESSADATMALALDTTIFLNLRVIRGPSGEFCRRESLKLCNIISLRRVSPREHANEVAKRQKRR</sequence>
<organism evidence="2 3">
    <name type="scientific">Favolaschia claudopus</name>
    <dbReference type="NCBI Taxonomy" id="2862362"/>
    <lineage>
        <taxon>Eukaryota</taxon>
        <taxon>Fungi</taxon>
        <taxon>Dikarya</taxon>
        <taxon>Basidiomycota</taxon>
        <taxon>Agaricomycotina</taxon>
        <taxon>Agaricomycetes</taxon>
        <taxon>Agaricomycetidae</taxon>
        <taxon>Agaricales</taxon>
        <taxon>Marasmiineae</taxon>
        <taxon>Mycenaceae</taxon>
        <taxon>Favolaschia</taxon>
    </lineage>
</organism>
<evidence type="ECO:0000313" key="2">
    <source>
        <dbReference type="EMBL" id="KAK6978100.1"/>
    </source>
</evidence>
<reference evidence="2 3" key="1">
    <citation type="journal article" date="2024" name="J Genomics">
        <title>Draft genome sequencing and assembly of Favolaschia claudopus CIRM-BRFM 2984 isolated from oak limbs.</title>
        <authorList>
            <person name="Navarro D."/>
            <person name="Drula E."/>
            <person name="Chaduli D."/>
            <person name="Cazenave R."/>
            <person name="Ahrendt S."/>
            <person name="Wang J."/>
            <person name="Lipzen A."/>
            <person name="Daum C."/>
            <person name="Barry K."/>
            <person name="Grigoriev I.V."/>
            <person name="Favel A."/>
            <person name="Rosso M.N."/>
            <person name="Martin F."/>
        </authorList>
    </citation>
    <scope>NUCLEOTIDE SEQUENCE [LARGE SCALE GENOMIC DNA]</scope>
    <source>
        <strain evidence="2 3">CIRM-BRFM 2984</strain>
    </source>
</reference>
<name>A0AAV9ZEK5_9AGAR</name>
<dbReference type="AlphaFoldDB" id="A0AAV9ZEK5"/>
<evidence type="ECO:0000313" key="3">
    <source>
        <dbReference type="Proteomes" id="UP001362999"/>
    </source>
</evidence>
<dbReference type="EMBL" id="JAWWNJ010000162">
    <property type="protein sequence ID" value="KAK6978100.1"/>
    <property type="molecule type" value="Genomic_DNA"/>
</dbReference>
<keyword evidence="3" id="KW-1185">Reference proteome</keyword>
<evidence type="ECO:0000256" key="1">
    <source>
        <dbReference type="SAM" id="MobiDB-lite"/>
    </source>
</evidence>
<comment type="caution">
    <text evidence="2">The sequence shown here is derived from an EMBL/GenBank/DDBJ whole genome shotgun (WGS) entry which is preliminary data.</text>
</comment>